<dbReference type="SUPFAM" id="SSF52540">
    <property type="entry name" value="P-loop containing nucleoside triphosphate hydrolases"/>
    <property type="match status" value="1"/>
</dbReference>
<name>A0A6N2UDJ2_9FIRM</name>
<dbReference type="CDD" id="cd03230">
    <property type="entry name" value="ABC_DR_subfamily_A"/>
    <property type="match status" value="1"/>
</dbReference>
<dbReference type="PROSITE" id="PS50893">
    <property type="entry name" value="ABC_TRANSPORTER_2"/>
    <property type="match status" value="1"/>
</dbReference>
<keyword evidence="2" id="KW-0547">Nucleotide-binding</keyword>
<proteinExistence type="predicted"/>
<dbReference type="InterPro" id="IPR027417">
    <property type="entry name" value="P-loop_NTPase"/>
</dbReference>
<evidence type="ECO:0000313" key="5">
    <source>
        <dbReference type="EMBL" id="VYT15589.1"/>
    </source>
</evidence>
<keyword evidence="1" id="KW-0813">Transport</keyword>
<dbReference type="SMART" id="SM00382">
    <property type="entry name" value="AAA"/>
    <property type="match status" value="1"/>
</dbReference>
<dbReference type="GO" id="GO:0005524">
    <property type="term" value="F:ATP binding"/>
    <property type="evidence" value="ECO:0007669"/>
    <property type="project" value="UniProtKB-KW"/>
</dbReference>
<sequence>MLEVKNFTKKYNNGKLAVDDISFEVKNGEIFGFLGPNGAGKSTTIKAIVGLIKKTNGDISIDGLKLEDDPIFYKNKFSYLADNPDLFDKFTGVEYINFVADIYGIDEKTRNERLNTYLDYFDIREAMADLISSYSHGMKQKLAIIASLIHNPDLLILDEPMVGLDPKSSFNLKKIMKERKDEGKMVFFSTHIMEVAENICDRLAIISKGKIVAVGSLSEMRANLHENKSLEELFLELTDEK</sequence>
<evidence type="ECO:0000256" key="1">
    <source>
        <dbReference type="ARBA" id="ARBA00022448"/>
    </source>
</evidence>
<evidence type="ECO:0000256" key="3">
    <source>
        <dbReference type="ARBA" id="ARBA00022840"/>
    </source>
</evidence>
<feature type="domain" description="ABC transporter" evidence="4">
    <location>
        <begin position="2"/>
        <end position="233"/>
    </location>
</feature>
<dbReference type="EMBL" id="CACRSW010000030">
    <property type="protein sequence ID" value="VYT15589.1"/>
    <property type="molecule type" value="Genomic_DNA"/>
</dbReference>
<dbReference type="PANTHER" id="PTHR42939">
    <property type="entry name" value="ABC TRANSPORTER ATP-BINDING PROTEIN ALBC-RELATED"/>
    <property type="match status" value="1"/>
</dbReference>
<protein>
    <submittedName>
        <fullName evidence="5">ABC-type transporter ATP-binding protein EcsA</fullName>
    </submittedName>
</protein>
<dbReference type="InterPro" id="IPR003593">
    <property type="entry name" value="AAA+_ATPase"/>
</dbReference>
<dbReference type="PANTHER" id="PTHR42939:SF1">
    <property type="entry name" value="ABC TRANSPORTER ATP-BINDING PROTEIN ALBC-RELATED"/>
    <property type="match status" value="1"/>
</dbReference>
<accession>A0A6N2UDJ2</accession>
<dbReference type="Pfam" id="PF00005">
    <property type="entry name" value="ABC_tran"/>
    <property type="match status" value="1"/>
</dbReference>
<reference evidence="5" key="1">
    <citation type="submission" date="2019-11" db="EMBL/GenBank/DDBJ databases">
        <authorList>
            <person name="Feng L."/>
        </authorList>
    </citation>
    <scope>NUCLEOTIDE SEQUENCE</scope>
    <source>
        <strain evidence="5">AvaginalisLFYP127</strain>
    </source>
</reference>
<dbReference type="InterPro" id="IPR017871">
    <property type="entry name" value="ABC_transporter-like_CS"/>
</dbReference>
<dbReference type="RefSeq" id="WP_156329459.1">
    <property type="nucleotide sequence ID" value="NZ_CACRSW010000030.1"/>
</dbReference>
<evidence type="ECO:0000256" key="2">
    <source>
        <dbReference type="ARBA" id="ARBA00022741"/>
    </source>
</evidence>
<dbReference type="InterPro" id="IPR003439">
    <property type="entry name" value="ABC_transporter-like_ATP-bd"/>
</dbReference>
<dbReference type="GO" id="GO:0016887">
    <property type="term" value="F:ATP hydrolysis activity"/>
    <property type="evidence" value="ECO:0007669"/>
    <property type="project" value="InterPro"/>
</dbReference>
<organism evidence="5">
    <name type="scientific">Anaerococcus vaginalis</name>
    <dbReference type="NCBI Taxonomy" id="33037"/>
    <lineage>
        <taxon>Bacteria</taxon>
        <taxon>Bacillati</taxon>
        <taxon>Bacillota</taxon>
        <taxon>Tissierellia</taxon>
        <taxon>Tissierellales</taxon>
        <taxon>Peptoniphilaceae</taxon>
        <taxon>Anaerococcus</taxon>
    </lineage>
</organism>
<evidence type="ECO:0000259" key="4">
    <source>
        <dbReference type="PROSITE" id="PS50893"/>
    </source>
</evidence>
<dbReference type="InterPro" id="IPR051782">
    <property type="entry name" value="ABC_Transporter_VariousFunc"/>
</dbReference>
<dbReference type="PROSITE" id="PS00211">
    <property type="entry name" value="ABC_TRANSPORTER_1"/>
    <property type="match status" value="1"/>
</dbReference>
<keyword evidence="3 5" id="KW-0067">ATP-binding</keyword>
<gene>
    <name evidence="5" type="primary">ecsA_1</name>
    <name evidence="5" type="ORF">AVLFYP127_01059</name>
</gene>
<dbReference type="Gene3D" id="3.40.50.300">
    <property type="entry name" value="P-loop containing nucleotide triphosphate hydrolases"/>
    <property type="match status" value="1"/>
</dbReference>
<dbReference type="AlphaFoldDB" id="A0A6N2UDJ2"/>